<comment type="caution">
    <text evidence="6">The sequence shown here is derived from an EMBL/GenBank/DDBJ whole genome shotgun (WGS) entry which is preliminary data.</text>
</comment>
<dbReference type="Gene3D" id="1.10.10.10">
    <property type="entry name" value="Winged helix-like DNA-binding domain superfamily/Winged helix DNA-binding domain"/>
    <property type="match status" value="1"/>
</dbReference>
<gene>
    <name evidence="6" type="ORF">LMG32289_05090</name>
</gene>
<dbReference type="InterPro" id="IPR036388">
    <property type="entry name" value="WH-like_DNA-bd_sf"/>
</dbReference>
<dbReference type="Proteomes" id="UP000706525">
    <property type="component" value="Unassembled WGS sequence"/>
</dbReference>
<dbReference type="SUPFAM" id="SSF52172">
    <property type="entry name" value="CheY-like"/>
    <property type="match status" value="1"/>
</dbReference>
<keyword evidence="7" id="KW-1185">Reference proteome</keyword>
<evidence type="ECO:0000259" key="4">
    <source>
        <dbReference type="PROSITE" id="PS50043"/>
    </source>
</evidence>
<dbReference type="PROSITE" id="PS00622">
    <property type="entry name" value="HTH_LUXR_1"/>
    <property type="match status" value="1"/>
</dbReference>
<dbReference type="EMBL" id="CAJZAG010000010">
    <property type="protein sequence ID" value="CAG9182315.1"/>
    <property type="molecule type" value="Genomic_DNA"/>
</dbReference>
<dbReference type="SMART" id="SM00448">
    <property type="entry name" value="REC"/>
    <property type="match status" value="1"/>
</dbReference>
<dbReference type="PROSITE" id="PS50043">
    <property type="entry name" value="HTH_LUXR_2"/>
    <property type="match status" value="1"/>
</dbReference>
<dbReference type="Pfam" id="PF00072">
    <property type="entry name" value="Response_reg"/>
    <property type="match status" value="1"/>
</dbReference>
<accession>A0ABN7Z8U2</accession>
<dbReference type="CDD" id="cd06170">
    <property type="entry name" value="LuxR_C_like"/>
    <property type="match status" value="1"/>
</dbReference>
<evidence type="ECO:0000313" key="6">
    <source>
        <dbReference type="EMBL" id="CAG9182315.1"/>
    </source>
</evidence>
<dbReference type="InterPro" id="IPR058245">
    <property type="entry name" value="NreC/VraR/RcsB-like_REC"/>
</dbReference>
<evidence type="ECO:0000313" key="7">
    <source>
        <dbReference type="Proteomes" id="UP000706525"/>
    </source>
</evidence>
<dbReference type="InterPro" id="IPR011006">
    <property type="entry name" value="CheY-like_superfamily"/>
</dbReference>
<proteinExistence type="predicted"/>
<dbReference type="SMART" id="SM00421">
    <property type="entry name" value="HTH_LUXR"/>
    <property type="match status" value="1"/>
</dbReference>
<dbReference type="PROSITE" id="PS50110">
    <property type="entry name" value="RESPONSE_REGULATORY"/>
    <property type="match status" value="1"/>
</dbReference>
<dbReference type="SUPFAM" id="SSF46894">
    <property type="entry name" value="C-terminal effector domain of the bipartite response regulators"/>
    <property type="match status" value="1"/>
</dbReference>
<feature type="domain" description="HTH luxR-type" evidence="4">
    <location>
        <begin position="143"/>
        <end position="208"/>
    </location>
</feature>
<dbReference type="InterPro" id="IPR000792">
    <property type="entry name" value="Tscrpt_reg_LuxR_C"/>
</dbReference>
<evidence type="ECO:0000256" key="2">
    <source>
        <dbReference type="ARBA" id="ARBA00023125"/>
    </source>
</evidence>
<dbReference type="Pfam" id="PF00196">
    <property type="entry name" value="GerE"/>
    <property type="match status" value="1"/>
</dbReference>
<evidence type="ECO:0000256" key="3">
    <source>
        <dbReference type="PROSITE-ProRule" id="PRU00169"/>
    </source>
</evidence>
<dbReference type="RefSeq" id="WP_223993403.1">
    <property type="nucleotide sequence ID" value="NZ_CAJZAG010000010.1"/>
</dbReference>
<dbReference type="InterPro" id="IPR001789">
    <property type="entry name" value="Sig_transdc_resp-reg_receiver"/>
</dbReference>
<dbReference type="PRINTS" id="PR00038">
    <property type="entry name" value="HTHLUXR"/>
</dbReference>
<feature type="modified residue" description="4-aspartylphosphate" evidence="3">
    <location>
        <position position="54"/>
    </location>
</feature>
<keyword evidence="2" id="KW-0238">DNA-binding</keyword>
<dbReference type="PANTHER" id="PTHR45566:SF2">
    <property type="entry name" value="NARL SUBFAMILY"/>
    <property type="match status" value="1"/>
</dbReference>
<evidence type="ECO:0000259" key="5">
    <source>
        <dbReference type="PROSITE" id="PS50110"/>
    </source>
</evidence>
<evidence type="ECO:0000256" key="1">
    <source>
        <dbReference type="ARBA" id="ARBA00022553"/>
    </source>
</evidence>
<keyword evidence="1 3" id="KW-0597">Phosphoprotein</keyword>
<reference evidence="6 7" key="1">
    <citation type="submission" date="2021-08" db="EMBL/GenBank/DDBJ databases">
        <authorList>
            <person name="Peeters C."/>
        </authorList>
    </citation>
    <scope>NUCLEOTIDE SEQUENCE [LARGE SCALE GENOMIC DNA]</scope>
    <source>
        <strain evidence="6 7">LMG 32289</strain>
    </source>
</reference>
<name>A0ABN7Z8U2_9BURK</name>
<dbReference type="CDD" id="cd17535">
    <property type="entry name" value="REC_NarL-like"/>
    <property type="match status" value="1"/>
</dbReference>
<dbReference type="PANTHER" id="PTHR45566">
    <property type="entry name" value="HTH-TYPE TRANSCRIPTIONAL REGULATOR YHJB-RELATED"/>
    <property type="match status" value="1"/>
</dbReference>
<dbReference type="Gene3D" id="3.40.50.2300">
    <property type="match status" value="1"/>
</dbReference>
<dbReference type="InterPro" id="IPR051015">
    <property type="entry name" value="EvgA-like"/>
</dbReference>
<organism evidence="6 7">
    <name type="scientific">Cupriavidus pampae</name>
    <dbReference type="NCBI Taxonomy" id="659251"/>
    <lineage>
        <taxon>Bacteria</taxon>
        <taxon>Pseudomonadati</taxon>
        <taxon>Pseudomonadota</taxon>
        <taxon>Betaproteobacteria</taxon>
        <taxon>Burkholderiales</taxon>
        <taxon>Burkholderiaceae</taxon>
        <taxon>Cupriavidus</taxon>
    </lineage>
</organism>
<protein>
    <submittedName>
        <fullName evidence="6">Transcriptional regulator</fullName>
    </submittedName>
</protein>
<sequence length="211" mass="23051">MTTILIVDDHPPLRLALRVQLATLEGLQGVLEADNGQDAVETMRAHKPDLVVLDLDIPRINGLDVALRMRAIQPDVRILVVSAQDPELFALRAWHAGVQGFCSKSQDMLTFMRCVETVLTGYTVFPTGGRHPVPTKGAPPKIEDGGLDLLSDKEMVVLQMLARGMSNKAIGAALFISNKTVSSYKTRIMIKLHADSLVDLVDFARQRGLTG</sequence>
<dbReference type="InterPro" id="IPR016032">
    <property type="entry name" value="Sig_transdc_resp-reg_C-effctor"/>
</dbReference>
<feature type="domain" description="Response regulatory" evidence="5">
    <location>
        <begin position="3"/>
        <end position="119"/>
    </location>
</feature>